<dbReference type="EMBL" id="JBIMZQ010000043">
    <property type="protein sequence ID" value="KAL3660032.1"/>
    <property type="molecule type" value="Genomic_DNA"/>
</dbReference>
<feature type="region of interest" description="Disordered" evidence="1">
    <location>
        <begin position="1"/>
        <end position="22"/>
    </location>
</feature>
<proteinExistence type="predicted"/>
<feature type="region of interest" description="Disordered" evidence="1">
    <location>
        <begin position="161"/>
        <end position="187"/>
    </location>
</feature>
<evidence type="ECO:0000256" key="1">
    <source>
        <dbReference type="SAM" id="MobiDB-lite"/>
    </source>
</evidence>
<feature type="compositionally biased region" description="Polar residues" evidence="1">
    <location>
        <begin position="163"/>
        <end position="182"/>
    </location>
</feature>
<evidence type="ECO:0000313" key="2">
    <source>
        <dbReference type="EMBL" id="KAL3660032.1"/>
    </source>
</evidence>
<dbReference type="Proteomes" id="UP001632037">
    <property type="component" value="Unassembled WGS sequence"/>
</dbReference>
<sequence length="215" mass="24395">MSLHAERGPSSTKRDADLTGGDSSILRYIKTLTSHQTNAKQQRMDRYMQKVKYGRTNDLVKNVKPTGYNHQYELKPYMLKDNVPVPQFSKGKPPTQNVNLDNSKSTAQSELRVQGGETKPRKRLKSKRPYEGNQFKNSKRKKTKRKKQVVAVDSFDRFRFNRTRSPGRSQKSLSKTPQQSAASKLPGSTREALFNLQEPEFTGVTSIQVCLGCIA</sequence>
<feature type="compositionally biased region" description="Polar residues" evidence="1">
    <location>
        <begin position="94"/>
        <end position="111"/>
    </location>
</feature>
<organism evidence="2 3">
    <name type="scientific">Phytophthora oleae</name>
    <dbReference type="NCBI Taxonomy" id="2107226"/>
    <lineage>
        <taxon>Eukaryota</taxon>
        <taxon>Sar</taxon>
        <taxon>Stramenopiles</taxon>
        <taxon>Oomycota</taxon>
        <taxon>Peronosporomycetes</taxon>
        <taxon>Peronosporales</taxon>
        <taxon>Peronosporaceae</taxon>
        <taxon>Phytophthora</taxon>
    </lineage>
</organism>
<name>A0ABD3EZP1_9STRA</name>
<evidence type="ECO:0000313" key="3">
    <source>
        <dbReference type="Proteomes" id="UP001632037"/>
    </source>
</evidence>
<protein>
    <submittedName>
        <fullName evidence="2">Uncharacterized protein</fullName>
    </submittedName>
</protein>
<accession>A0ABD3EZP1</accession>
<comment type="caution">
    <text evidence="2">The sequence shown here is derived from an EMBL/GenBank/DDBJ whole genome shotgun (WGS) entry which is preliminary data.</text>
</comment>
<dbReference type="AlphaFoldDB" id="A0ABD3EZP1"/>
<gene>
    <name evidence="2" type="ORF">V7S43_014956</name>
</gene>
<reference evidence="2 3" key="1">
    <citation type="submission" date="2024-09" db="EMBL/GenBank/DDBJ databases">
        <title>Genome sequencing and assembly of Phytophthora oleae, isolate VK10A, causative agent of rot of olive drupes.</title>
        <authorList>
            <person name="Conti Taguali S."/>
            <person name="Riolo M."/>
            <person name="La Spada F."/>
            <person name="Cacciola S.O."/>
            <person name="Dionisio G."/>
        </authorList>
    </citation>
    <scope>NUCLEOTIDE SEQUENCE [LARGE SCALE GENOMIC DNA]</scope>
    <source>
        <strain evidence="2 3">VK10A</strain>
    </source>
</reference>
<feature type="compositionally biased region" description="Basic and acidic residues" evidence="1">
    <location>
        <begin position="1"/>
        <end position="17"/>
    </location>
</feature>
<feature type="region of interest" description="Disordered" evidence="1">
    <location>
        <begin position="84"/>
        <end position="148"/>
    </location>
</feature>
<keyword evidence="3" id="KW-1185">Reference proteome</keyword>
<feature type="compositionally biased region" description="Basic residues" evidence="1">
    <location>
        <begin position="137"/>
        <end position="148"/>
    </location>
</feature>